<evidence type="ECO:0000256" key="1">
    <source>
        <dbReference type="ARBA" id="ARBA00023002"/>
    </source>
</evidence>
<feature type="domain" description="NAD-dependent epimerase/dehydratase" evidence="3">
    <location>
        <begin position="61"/>
        <end position="298"/>
    </location>
</feature>
<comment type="caution">
    <text evidence="4">The sequence shown here is derived from an EMBL/GenBank/DDBJ whole genome shotgun (WGS) entry which is preliminary data.</text>
</comment>
<name>A0ABW1Z719_9BACT</name>
<evidence type="ECO:0000259" key="3">
    <source>
        <dbReference type="Pfam" id="PF01370"/>
    </source>
</evidence>
<protein>
    <submittedName>
        <fullName evidence="4">SDR family oxidoreductase</fullName>
    </submittedName>
</protein>
<dbReference type="InterPro" id="IPR036291">
    <property type="entry name" value="NAD(P)-bd_dom_sf"/>
</dbReference>
<dbReference type="Gene3D" id="3.40.50.720">
    <property type="entry name" value="NAD(P)-binding Rossmann-like Domain"/>
    <property type="match status" value="1"/>
</dbReference>
<dbReference type="SUPFAM" id="SSF51735">
    <property type="entry name" value="NAD(P)-binding Rossmann-fold domains"/>
    <property type="match status" value="1"/>
</dbReference>
<dbReference type="RefSeq" id="WP_263371759.1">
    <property type="nucleotide sequence ID" value="NZ_JAGSYD010000003.1"/>
</dbReference>
<keyword evidence="1" id="KW-0560">Oxidoreductase</keyword>
<dbReference type="Proteomes" id="UP001596391">
    <property type="component" value="Unassembled WGS sequence"/>
</dbReference>
<evidence type="ECO:0000256" key="2">
    <source>
        <dbReference type="ARBA" id="ARBA00023445"/>
    </source>
</evidence>
<organism evidence="4 5">
    <name type="scientific">Granulicella cerasi</name>
    <dbReference type="NCBI Taxonomy" id="741063"/>
    <lineage>
        <taxon>Bacteria</taxon>
        <taxon>Pseudomonadati</taxon>
        <taxon>Acidobacteriota</taxon>
        <taxon>Terriglobia</taxon>
        <taxon>Terriglobales</taxon>
        <taxon>Acidobacteriaceae</taxon>
        <taxon>Granulicella</taxon>
    </lineage>
</organism>
<dbReference type="EMBL" id="JBHSWI010000001">
    <property type="protein sequence ID" value="MFC6645385.1"/>
    <property type="molecule type" value="Genomic_DNA"/>
</dbReference>
<gene>
    <name evidence="4" type="ORF">ACFQBQ_07250</name>
</gene>
<dbReference type="PANTHER" id="PTHR10366:SF564">
    <property type="entry name" value="STEROL-4-ALPHA-CARBOXYLATE 3-DEHYDROGENASE, DECARBOXYLATING"/>
    <property type="match status" value="1"/>
</dbReference>
<sequence length="397" mass="43175">MAHDPPAVKPPVTRLSARVNFKMSENGSTLTFVLSRMYGVRSSILRSISRQYLEHMENELVLVTGGSGFIASHCILQLLQSGYRVRTTLRSLSREADVRAMLQQGGTDPGDRLTFAVADLSADKGWAEAVQGCTYVLHGASPTPSGSQTSEEDWIRPAVDGVLRVLRASRDAGVKRVVLTSAFGAVGMGHKPQTRPFDEADWTNLDGKVAPYQKSKTLSERAAWEFIAKEGKGLELSVVNPTAVLGPALAADYSHSVRIIQQMMDGLPGAPKINSGFVDVRDVADLHLRAMTHPAASGERFLAIAGNSLWMLELAQILKRRMGVAAAKVPNRELPNWLIRFLALWNPAMKNLVPFLGVKMNATSQKAIERLGWSPRSSEEAIVASAESLLRLGLLKG</sequence>
<evidence type="ECO:0000313" key="5">
    <source>
        <dbReference type="Proteomes" id="UP001596391"/>
    </source>
</evidence>
<proteinExistence type="inferred from homology"/>
<dbReference type="InterPro" id="IPR050425">
    <property type="entry name" value="NAD(P)_dehydrat-like"/>
</dbReference>
<accession>A0ABW1Z719</accession>
<dbReference type="InterPro" id="IPR001509">
    <property type="entry name" value="Epimerase_deHydtase"/>
</dbReference>
<reference evidence="5" key="1">
    <citation type="journal article" date="2019" name="Int. J. Syst. Evol. Microbiol.">
        <title>The Global Catalogue of Microorganisms (GCM) 10K type strain sequencing project: providing services to taxonomists for standard genome sequencing and annotation.</title>
        <authorList>
            <consortium name="The Broad Institute Genomics Platform"/>
            <consortium name="The Broad Institute Genome Sequencing Center for Infectious Disease"/>
            <person name="Wu L."/>
            <person name="Ma J."/>
        </authorList>
    </citation>
    <scope>NUCLEOTIDE SEQUENCE [LARGE SCALE GENOMIC DNA]</scope>
    <source>
        <strain evidence="5">CGMCC 1.16026</strain>
    </source>
</reference>
<dbReference type="Pfam" id="PF01370">
    <property type="entry name" value="Epimerase"/>
    <property type="match status" value="1"/>
</dbReference>
<keyword evidence="5" id="KW-1185">Reference proteome</keyword>
<comment type="similarity">
    <text evidence="2">Belongs to the NAD(P)-dependent epimerase/dehydratase family. Dihydroflavonol-4-reductase subfamily.</text>
</comment>
<evidence type="ECO:0000313" key="4">
    <source>
        <dbReference type="EMBL" id="MFC6645385.1"/>
    </source>
</evidence>
<dbReference type="CDD" id="cd05227">
    <property type="entry name" value="AR_SDR_e"/>
    <property type="match status" value="1"/>
</dbReference>
<dbReference type="PANTHER" id="PTHR10366">
    <property type="entry name" value="NAD DEPENDENT EPIMERASE/DEHYDRATASE"/>
    <property type="match status" value="1"/>
</dbReference>